<protein>
    <submittedName>
        <fullName evidence="1">Uncharacterized protein</fullName>
    </submittedName>
</protein>
<evidence type="ECO:0000313" key="2">
    <source>
        <dbReference type="Proteomes" id="UP001056120"/>
    </source>
</evidence>
<name>A0ACB9JYZ3_9ASTR</name>
<comment type="caution">
    <text evidence="1">The sequence shown here is derived from an EMBL/GenBank/DDBJ whole genome shotgun (WGS) entry which is preliminary data.</text>
</comment>
<reference evidence="1 2" key="2">
    <citation type="journal article" date="2022" name="Mol. Ecol. Resour.">
        <title>The genomes of chicory, endive, great burdock and yacon provide insights into Asteraceae paleo-polyploidization history and plant inulin production.</title>
        <authorList>
            <person name="Fan W."/>
            <person name="Wang S."/>
            <person name="Wang H."/>
            <person name="Wang A."/>
            <person name="Jiang F."/>
            <person name="Liu H."/>
            <person name="Zhao H."/>
            <person name="Xu D."/>
            <person name="Zhang Y."/>
        </authorList>
    </citation>
    <scope>NUCLEOTIDE SEQUENCE [LARGE SCALE GENOMIC DNA]</scope>
    <source>
        <strain evidence="2">cv. Yunnan</strain>
        <tissue evidence="1">Leaves</tissue>
    </source>
</reference>
<evidence type="ECO:0000313" key="1">
    <source>
        <dbReference type="EMBL" id="KAI3825270.1"/>
    </source>
</evidence>
<sequence length="296" mass="32787">MKDLGPLSYFLGISVTRNSTGLFLSQEKYAFDILLRAKMADCNPVHTPVDTTGKIGSNVGEPISDPTTYRSLAGALQYLTFTRPDISYAVQQICMHMHDPMTGHFNALKRILRYIKGTIRMGLHMGPTSPSILTSYTDADWAGCPDTRRSTSGYCVYLGDNLISWSSKRQTTISRTSAEAEYRGGGQCGCRDLLHTAIYMAGNPIQHQRTKHIEIDIHFVREQLLLGVPVDDVVVVVVVHRGDSGVDSGSGGAFVSTGSAKSRNDFHQKWCCSSLFFHFSIQSKVMFTKEQINFVM</sequence>
<keyword evidence="2" id="KW-1185">Reference proteome</keyword>
<dbReference type="EMBL" id="CM042019">
    <property type="protein sequence ID" value="KAI3825270.1"/>
    <property type="molecule type" value="Genomic_DNA"/>
</dbReference>
<dbReference type="Proteomes" id="UP001056120">
    <property type="component" value="Linkage Group LG02"/>
</dbReference>
<reference evidence="2" key="1">
    <citation type="journal article" date="2022" name="Mol. Ecol. Resour.">
        <title>The genomes of chicory, endive, great burdock and yacon provide insights into Asteraceae palaeo-polyploidization history and plant inulin production.</title>
        <authorList>
            <person name="Fan W."/>
            <person name="Wang S."/>
            <person name="Wang H."/>
            <person name="Wang A."/>
            <person name="Jiang F."/>
            <person name="Liu H."/>
            <person name="Zhao H."/>
            <person name="Xu D."/>
            <person name="Zhang Y."/>
        </authorList>
    </citation>
    <scope>NUCLEOTIDE SEQUENCE [LARGE SCALE GENOMIC DNA]</scope>
    <source>
        <strain evidence="2">cv. Yunnan</strain>
    </source>
</reference>
<accession>A0ACB9JYZ3</accession>
<gene>
    <name evidence="1" type="ORF">L1987_06751</name>
</gene>
<organism evidence="1 2">
    <name type="scientific">Smallanthus sonchifolius</name>
    <dbReference type="NCBI Taxonomy" id="185202"/>
    <lineage>
        <taxon>Eukaryota</taxon>
        <taxon>Viridiplantae</taxon>
        <taxon>Streptophyta</taxon>
        <taxon>Embryophyta</taxon>
        <taxon>Tracheophyta</taxon>
        <taxon>Spermatophyta</taxon>
        <taxon>Magnoliopsida</taxon>
        <taxon>eudicotyledons</taxon>
        <taxon>Gunneridae</taxon>
        <taxon>Pentapetalae</taxon>
        <taxon>asterids</taxon>
        <taxon>campanulids</taxon>
        <taxon>Asterales</taxon>
        <taxon>Asteraceae</taxon>
        <taxon>Asteroideae</taxon>
        <taxon>Heliantheae alliance</taxon>
        <taxon>Millerieae</taxon>
        <taxon>Smallanthus</taxon>
    </lineage>
</organism>
<proteinExistence type="predicted"/>